<gene>
    <name evidence="1" type="ORF">TCNE_LOCUS3858</name>
</gene>
<dbReference type="WBParaSite" id="TCNE_0000385801-mRNA-1">
    <property type="protein sequence ID" value="TCNE_0000385801-mRNA-1"/>
    <property type="gene ID" value="TCNE_0000385801"/>
</dbReference>
<dbReference type="AlphaFoldDB" id="A0A183U5T8"/>
<reference evidence="1 2" key="2">
    <citation type="submission" date="2018-11" db="EMBL/GenBank/DDBJ databases">
        <authorList>
            <consortium name="Pathogen Informatics"/>
        </authorList>
    </citation>
    <scope>NUCLEOTIDE SEQUENCE [LARGE SCALE GENOMIC DNA]</scope>
</reference>
<accession>A0A183U5T8</accession>
<organism evidence="2 3">
    <name type="scientific">Toxocara canis</name>
    <name type="common">Canine roundworm</name>
    <dbReference type="NCBI Taxonomy" id="6265"/>
    <lineage>
        <taxon>Eukaryota</taxon>
        <taxon>Metazoa</taxon>
        <taxon>Ecdysozoa</taxon>
        <taxon>Nematoda</taxon>
        <taxon>Chromadorea</taxon>
        <taxon>Rhabditida</taxon>
        <taxon>Spirurina</taxon>
        <taxon>Ascaridomorpha</taxon>
        <taxon>Ascaridoidea</taxon>
        <taxon>Toxocaridae</taxon>
        <taxon>Toxocara</taxon>
    </lineage>
</organism>
<reference evidence="3" key="1">
    <citation type="submission" date="2016-06" db="UniProtKB">
        <authorList>
            <consortium name="WormBaseParasite"/>
        </authorList>
    </citation>
    <scope>IDENTIFICATION</scope>
</reference>
<proteinExistence type="predicted"/>
<dbReference type="EMBL" id="UYWY01005519">
    <property type="protein sequence ID" value="VDM29575.1"/>
    <property type="molecule type" value="Genomic_DNA"/>
</dbReference>
<keyword evidence="2" id="KW-1185">Reference proteome</keyword>
<dbReference type="Proteomes" id="UP000050794">
    <property type="component" value="Unassembled WGS sequence"/>
</dbReference>
<evidence type="ECO:0000313" key="2">
    <source>
        <dbReference type="Proteomes" id="UP000050794"/>
    </source>
</evidence>
<evidence type="ECO:0000313" key="3">
    <source>
        <dbReference type="WBParaSite" id="TCNE_0000385801-mRNA-1"/>
    </source>
</evidence>
<sequence>MVAVVHGNCTRWPLEHHLRAADRLIGESAPAVVFISAVKGFALTAVAPNRQVQSAVCHEPLASQLPLRAHSLSSLIEKRNLVKRCSQP</sequence>
<name>A0A183U5T8_TOXCA</name>
<protein>
    <submittedName>
        <fullName evidence="3">Cobalamin biosynthesis protein CbiX</fullName>
    </submittedName>
</protein>
<evidence type="ECO:0000313" key="1">
    <source>
        <dbReference type="EMBL" id="VDM29575.1"/>
    </source>
</evidence>